<feature type="compositionally biased region" description="Basic and acidic residues" evidence="1">
    <location>
        <begin position="527"/>
        <end position="537"/>
    </location>
</feature>
<feature type="region of interest" description="Disordered" evidence="1">
    <location>
        <begin position="1"/>
        <end position="76"/>
    </location>
</feature>
<feature type="region of interest" description="Disordered" evidence="1">
    <location>
        <begin position="151"/>
        <end position="251"/>
    </location>
</feature>
<feature type="compositionally biased region" description="Low complexity" evidence="1">
    <location>
        <begin position="59"/>
        <end position="70"/>
    </location>
</feature>
<evidence type="ECO:0000313" key="3">
    <source>
        <dbReference type="Proteomes" id="UP000199727"/>
    </source>
</evidence>
<proteinExistence type="predicted"/>
<feature type="region of interest" description="Disordered" evidence="1">
    <location>
        <begin position="286"/>
        <end position="653"/>
    </location>
</feature>
<dbReference type="Proteomes" id="UP000199727">
    <property type="component" value="Unassembled WGS sequence"/>
</dbReference>
<feature type="compositionally biased region" description="Low complexity" evidence="1">
    <location>
        <begin position="430"/>
        <end position="451"/>
    </location>
</feature>
<protein>
    <submittedName>
        <fullName evidence="2">Uncharacterized protein</fullName>
    </submittedName>
</protein>
<feature type="compositionally biased region" description="Gly residues" evidence="1">
    <location>
        <begin position="404"/>
        <end position="414"/>
    </location>
</feature>
<name>A0A854QHY0_CRYNE</name>
<accession>A0A854QHY0</accession>
<feature type="compositionally biased region" description="Low complexity" evidence="1">
    <location>
        <begin position="178"/>
        <end position="189"/>
    </location>
</feature>
<feature type="compositionally biased region" description="Gly residues" evidence="1">
    <location>
        <begin position="643"/>
        <end position="653"/>
    </location>
</feature>
<organism evidence="2 3">
    <name type="scientific">Cryptococcus neoformans Tu259-1</name>
    <dbReference type="NCBI Taxonomy" id="1230072"/>
    <lineage>
        <taxon>Eukaryota</taxon>
        <taxon>Fungi</taxon>
        <taxon>Dikarya</taxon>
        <taxon>Basidiomycota</taxon>
        <taxon>Agaricomycotina</taxon>
        <taxon>Tremellomycetes</taxon>
        <taxon>Tremellales</taxon>
        <taxon>Cryptococcaceae</taxon>
        <taxon>Cryptococcus</taxon>
        <taxon>Cryptococcus neoformans species complex</taxon>
    </lineage>
</organism>
<dbReference type="AlphaFoldDB" id="A0A854QHY0"/>
<sequence length="679" mass="70642">MQGEQPPQGDTRMNEDTPMRTPTSPLSNTASEASHHPQSTLPLSLPRFTTSTNAFGLTSSPSSSSSSQRSNDYFGSVSGSGLVIIPGIATAGASDRKVRRPSMLSLAQNASFLNEGSGGGERTPMAAVVDTAGEEGDKRGAMDMVEDPSSSKAINKFTGNGGPLQPTPRWPSSGSFQSSLLRRSTSTSTIPMETLKTSTPIQIESVDEEVRRNSETEMATDWLNQSSNRKGKARESSPSNHDTKLHPRPLPSALLQTLISESAPLEHEIQSEARLQRLLISHPAKLPLTPRAPRGSRGRFPDQVGGDDDDDDLGLSAFSAAARRWGTGRPWSKEDSDSDSDDGLPAGEVNAAFAAGMDMDRPGSSSSNANTAGAGWGAMSESGKSTPGQGERRRSNSGSRSGSGSAGPGAGTGAGFPFPNTMSTPGMSTPGAGSQVQPQGQGQAQQPISAIKGSSRLSMSGMVPSPGNGLPSAFGGLGMGTGTPLASPTVERNEFVGSPNPPMSSPGLMQYREPLGGTASLRPGKRKAQEDRFDPYKRPRAASPSLLSSPAFPLSPSRPTSIPIPASPSHAPLYPSALSTSHPRSVGGVGAQTHPSSSRPNHPYTRPMASRSRAASPALSVGSGGASLGRERYLGQHVQNGNNGHGGQGALGGLGLLSLANRVREEEEKEERGERMEED</sequence>
<dbReference type="OrthoDB" id="2596590at2759"/>
<reference evidence="2 3" key="1">
    <citation type="submission" date="2017-06" db="EMBL/GenBank/DDBJ databases">
        <title>Global population genomics of the pathogenic fungus Cryptococcus neoformans var. grubii.</title>
        <authorList>
            <person name="Cuomo C."/>
            <person name="Litvintseva A."/>
            <person name="Chen Y."/>
            <person name="Young S."/>
            <person name="Zeng Q."/>
            <person name="Chapman S."/>
            <person name="Gujja S."/>
            <person name="Saif S."/>
            <person name="Birren B."/>
        </authorList>
    </citation>
    <scope>NUCLEOTIDE SEQUENCE [LARGE SCALE GENOMIC DNA]</scope>
    <source>
        <strain evidence="2 3">Tu259-1</strain>
    </source>
</reference>
<feature type="compositionally biased region" description="Low complexity" evidence="1">
    <location>
        <begin position="363"/>
        <end position="373"/>
    </location>
</feature>
<dbReference type="EMBL" id="AMKT01000028">
    <property type="protein sequence ID" value="OXG25199.1"/>
    <property type="molecule type" value="Genomic_DNA"/>
</dbReference>
<evidence type="ECO:0000256" key="1">
    <source>
        <dbReference type="SAM" id="MobiDB-lite"/>
    </source>
</evidence>
<evidence type="ECO:0000313" key="2">
    <source>
        <dbReference type="EMBL" id="OXG25199.1"/>
    </source>
</evidence>
<feature type="compositionally biased region" description="Low complexity" evidence="1">
    <location>
        <begin position="541"/>
        <end position="573"/>
    </location>
</feature>
<comment type="caution">
    <text evidence="2">The sequence shown here is derived from an EMBL/GenBank/DDBJ whole genome shotgun (WGS) entry which is preliminary data.</text>
</comment>
<feature type="compositionally biased region" description="Polar residues" evidence="1">
    <location>
        <begin position="20"/>
        <end position="58"/>
    </location>
</feature>
<feature type="compositionally biased region" description="Low complexity" evidence="1">
    <location>
        <begin position="606"/>
        <end position="621"/>
    </location>
</feature>
<gene>
    <name evidence="2" type="ORF">C361_02203</name>
</gene>